<reference evidence="2 3" key="1">
    <citation type="submission" date="2021-06" db="EMBL/GenBank/DDBJ databases">
        <authorList>
            <person name="Kallberg Y."/>
            <person name="Tangrot J."/>
            <person name="Rosling A."/>
        </authorList>
    </citation>
    <scope>NUCLEOTIDE SEQUENCE [LARGE SCALE GENOMIC DNA]</scope>
    <source>
        <strain evidence="2 3">120-4 pot B 10/14</strain>
    </source>
</reference>
<dbReference type="EMBL" id="CAJVQB010000053">
    <property type="protein sequence ID" value="CAG8461689.1"/>
    <property type="molecule type" value="Genomic_DNA"/>
</dbReference>
<accession>A0ABM8VW69</accession>
<sequence length="59" mass="6549">MSSNFLAYHVASGLWKDNFEKKKRPKLSGNTLFNGGQETDATLPAPSKKRPDLSIKTLL</sequence>
<protein>
    <submittedName>
        <fullName evidence="2">25915_t:CDS:1</fullName>
    </submittedName>
</protein>
<feature type="compositionally biased region" description="Polar residues" evidence="1">
    <location>
        <begin position="28"/>
        <end position="40"/>
    </location>
</feature>
<dbReference type="Proteomes" id="UP000789901">
    <property type="component" value="Unassembled WGS sequence"/>
</dbReference>
<comment type="caution">
    <text evidence="2">The sequence shown here is derived from an EMBL/GenBank/DDBJ whole genome shotgun (WGS) entry which is preliminary data.</text>
</comment>
<evidence type="ECO:0000313" key="2">
    <source>
        <dbReference type="EMBL" id="CAG8461689.1"/>
    </source>
</evidence>
<evidence type="ECO:0000256" key="1">
    <source>
        <dbReference type="SAM" id="MobiDB-lite"/>
    </source>
</evidence>
<gene>
    <name evidence="2" type="ORF">GMARGA_LOCUS338</name>
</gene>
<proteinExistence type="predicted"/>
<name>A0ABM8VW69_GIGMA</name>
<keyword evidence="3" id="KW-1185">Reference proteome</keyword>
<feature type="region of interest" description="Disordered" evidence="1">
    <location>
        <begin position="26"/>
        <end position="59"/>
    </location>
</feature>
<evidence type="ECO:0000313" key="3">
    <source>
        <dbReference type="Proteomes" id="UP000789901"/>
    </source>
</evidence>
<organism evidence="2 3">
    <name type="scientific">Gigaspora margarita</name>
    <dbReference type="NCBI Taxonomy" id="4874"/>
    <lineage>
        <taxon>Eukaryota</taxon>
        <taxon>Fungi</taxon>
        <taxon>Fungi incertae sedis</taxon>
        <taxon>Mucoromycota</taxon>
        <taxon>Glomeromycotina</taxon>
        <taxon>Glomeromycetes</taxon>
        <taxon>Diversisporales</taxon>
        <taxon>Gigasporaceae</taxon>
        <taxon>Gigaspora</taxon>
    </lineage>
</organism>